<feature type="compositionally biased region" description="Low complexity" evidence="1">
    <location>
        <begin position="1"/>
        <end position="11"/>
    </location>
</feature>
<dbReference type="OrthoDB" id="9880279at2"/>
<dbReference type="EMBL" id="WODA01000025">
    <property type="protein sequence ID" value="MUN08659.1"/>
    <property type="molecule type" value="Genomic_DNA"/>
</dbReference>
<comment type="caution">
    <text evidence="2">The sequence shown here is derived from an EMBL/GenBank/DDBJ whole genome shotgun (WGS) entry which is preliminary data.</text>
</comment>
<proteinExistence type="predicted"/>
<evidence type="ECO:0000313" key="2">
    <source>
        <dbReference type="EMBL" id="MUN08659.1"/>
    </source>
</evidence>
<protein>
    <submittedName>
        <fullName evidence="2">Uncharacterized protein</fullName>
    </submittedName>
</protein>
<dbReference type="Proteomes" id="UP000480122">
    <property type="component" value="Unassembled WGS sequence"/>
</dbReference>
<reference evidence="2 3" key="1">
    <citation type="submission" date="2019-11" db="EMBL/GenBank/DDBJ databases">
        <title>Agromyces kandeliae sp. nov., isolated from mangrove soil.</title>
        <authorList>
            <person name="Wang R."/>
        </authorList>
    </citation>
    <scope>NUCLEOTIDE SEQUENCE [LARGE SCALE GENOMIC DNA]</scope>
    <source>
        <strain evidence="2 3">JCM 11431</strain>
    </source>
</reference>
<gene>
    <name evidence="2" type="ORF">GLX25_16245</name>
</gene>
<evidence type="ECO:0000256" key="1">
    <source>
        <dbReference type="SAM" id="MobiDB-lite"/>
    </source>
</evidence>
<dbReference type="RefSeq" id="WP_155843541.1">
    <property type="nucleotide sequence ID" value="NZ_BAAAIA010000008.1"/>
</dbReference>
<dbReference type="AlphaFoldDB" id="A0A7C9LY72"/>
<evidence type="ECO:0000313" key="3">
    <source>
        <dbReference type="Proteomes" id="UP000480122"/>
    </source>
</evidence>
<keyword evidence="3" id="KW-1185">Reference proteome</keyword>
<feature type="region of interest" description="Disordered" evidence="1">
    <location>
        <begin position="1"/>
        <end position="22"/>
    </location>
</feature>
<organism evidence="2 3">
    <name type="scientific">Agromyces luteolus</name>
    <dbReference type="NCBI Taxonomy" id="88373"/>
    <lineage>
        <taxon>Bacteria</taxon>
        <taxon>Bacillati</taxon>
        <taxon>Actinomycetota</taxon>
        <taxon>Actinomycetes</taxon>
        <taxon>Micrococcales</taxon>
        <taxon>Microbacteriaceae</taxon>
        <taxon>Agromyces</taxon>
    </lineage>
</organism>
<sequence length="195" mass="19682">MGVSSHGAPVAGVGGATRTGSGAARWRGGIAVAAAILLALAACASSGRAGSSSESPSAEPTASPTMDAAVEASIDDLVADPDAWLDRRVELVGKVFFVAQCPPPGAESTPCVLVGYVADPDRGVLIAADVDEALPLAEDGTLVTCHEPGNGGGACGDWEREATYTLDGVLERQTLAGQERSKVQFDVLERSAPHG</sequence>
<name>A0A7C9LY72_9MICO</name>
<accession>A0A7C9LY72</accession>